<dbReference type="PANTHER" id="PTHR34315">
    <property type="match status" value="1"/>
</dbReference>
<evidence type="ECO:0000313" key="3">
    <source>
        <dbReference type="EMBL" id="EWC59524.1"/>
    </source>
</evidence>
<dbReference type="InterPro" id="IPR000627">
    <property type="entry name" value="Intradiol_dOase_C"/>
</dbReference>
<evidence type="ECO:0000259" key="2">
    <source>
        <dbReference type="Pfam" id="PF00775"/>
    </source>
</evidence>
<dbReference type="Pfam" id="PF00775">
    <property type="entry name" value="Dioxygenase_C"/>
    <property type="match status" value="1"/>
</dbReference>
<dbReference type="STRING" id="909613.UO65_5252"/>
<dbReference type="Proteomes" id="UP000019277">
    <property type="component" value="Unassembled WGS sequence"/>
</dbReference>
<organism evidence="3 4">
    <name type="scientific">Actinokineospora spheciospongiae</name>
    <dbReference type="NCBI Taxonomy" id="909613"/>
    <lineage>
        <taxon>Bacteria</taxon>
        <taxon>Bacillati</taxon>
        <taxon>Actinomycetota</taxon>
        <taxon>Actinomycetes</taxon>
        <taxon>Pseudonocardiales</taxon>
        <taxon>Pseudonocardiaceae</taxon>
        <taxon>Actinokineospora</taxon>
    </lineage>
</organism>
<dbReference type="InterPro" id="IPR006311">
    <property type="entry name" value="TAT_signal"/>
</dbReference>
<dbReference type="Gene3D" id="2.60.130.10">
    <property type="entry name" value="Aromatic compound dioxygenase"/>
    <property type="match status" value="1"/>
</dbReference>
<dbReference type="eggNOG" id="COG3485">
    <property type="taxonomic scope" value="Bacteria"/>
</dbReference>
<dbReference type="PANTHER" id="PTHR34315:SF1">
    <property type="entry name" value="INTRADIOL RING-CLEAVAGE DIOXYGENASES DOMAIN-CONTAINING PROTEIN-RELATED"/>
    <property type="match status" value="1"/>
</dbReference>
<dbReference type="AlphaFoldDB" id="W7IZM9"/>
<dbReference type="GO" id="GO:0008199">
    <property type="term" value="F:ferric iron binding"/>
    <property type="evidence" value="ECO:0007669"/>
    <property type="project" value="InterPro"/>
</dbReference>
<feature type="domain" description="Intradiol ring-cleavage dioxygenases" evidence="2">
    <location>
        <begin position="108"/>
        <end position="180"/>
    </location>
</feature>
<dbReference type="InterPro" id="IPR015889">
    <property type="entry name" value="Intradiol_dOase_core"/>
</dbReference>
<protein>
    <submittedName>
        <fullName evidence="3">Intradiol ring-cleavage dioxygenase</fullName>
    </submittedName>
</protein>
<evidence type="ECO:0000313" key="4">
    <source>
        <dbReference type="Proteomes" id="UP000019277"/>
    </source>
</evidence>
<dbReference type="SUPFAM" id="SSF49482">
    <property type="entry name" value="Aromatic compound dioxygenase"/>
    <property type="match status" value="1"/>
</dbReference>
<name>W7IZM9_9PSEU</name>
<keyword evidence="4" id="KW-1185">Reference proteome</keyword>
<proteinExistence type="predicted"/>
<comment type="caution">
    <text evidence="3">The sequence shown here is derived from an EMBL/GenBank/DDBJ whole genome shotgun (WGS) entry which is preliminary data.</text>
</comment>
<feature type="region of interest" description="Disordered" evidence="1">
    <location>
        <begin position="52"/>
        <end position="85"/>
    </location>
</feature>
<dbReference type="EMBL" id="AYXG01000203">
    <property type="protein sequence ID" value="EWC59524.1"/>
    <property type="molecule type" value="Genomic_DNA"/>
</dbReference>
<reference evidence="3 4" key="1">
    <citation type="journal article" date="2014" name="Genome Announc.">
        <title>Draft Genome Sequence of the Antitrypanosomally Active Sponge-Associated Bacterium Actinokineospora sp. Strain EG49.</title>
        <authorList>
            <person name="Harjes J."/>
            <person name="Ryu T."/>
            <person name="Abdelmohsen U.R."/>
            <person name="Moitinho-Silva L."/>
            <person name="Horn H."/>
            <person name="Ravasi T."/>
            <person name="Hentschel U."/>
        </authorList>
    </citation>
    <scope>NUCLEOTIDE SEQUENCE [LARGE SCALE GENOMIC DNA]</scope>
    <source>
        <strain evidence="3 4">EG49</strain>
    </source>
</reference>
<gene>
    <name evidence="3" type="ORF">UO65_5252</name>
</gene>
<keyword evidence="3" id="KW-0223">Dioxygenase</keyword>
<keyword evidence="3" id="KW-0560">Oxidoreductase</keyword>
<accession>W7IZM9</accession>
<evidence type="ECO:0000256" key="1">
    <source>
        <dbReference type="SAM" id="MobiDB-lite"/>
    </source>
</evidence>
<dbReference type="CDD" id="cd03457">
    <property type="entry name" value="intradiol_dioxygenase_like"/>
    <property type="match status" value="1"/>
</dbReference>
<feature type="compositionally biased region" description="Low complexity" evidence="1">
    <location>
        <begin position="52"/>
        <end position="64"/>
    </location>
</feature>
<dbReference type="GO" id="GO:0016702">
    <property type="term" value="F:oxidoreductase activity, acting on single donors with incorporation of molecular oxygen, incorporation of two atoms of oxygen"/>
    <property type="evidence" value="ECO:0007669"/>
    <property type="project" value="InterPro"/>
</dbReference>
<dbReference type="PROSITE" id="PS51318">
    <property type="entry name" value="TAT"/>
    <property type="match status" value="1"/>
</dbReference>
<sequence length="269" mass="28027">MVMHPNREDTQATDHDRGLAFDMATLGRRRMLALLGGAGLAVLAGCATAGTGAPATTTPATSTADVAEIPDETAGPYPGDGTNGPNVLTESGIVRSDIRSSFGGSTTTAQGVPLKVELALVDNGEPLSGAAVYLWHCDREGNYSLYARGLTGENYLRGVQEADANGRVSFTSIFPAAYSGRWPHIHFEVYASLVEATAAGDPVKTSQLALPEAACTAVYATDGYSQSVRNLSRSSLERDNVFSDGWDTQLAEVTGDTGSGYTATLTVGL</sequence>
<dbReference type="PATRIC" id="fig|909613.9.peg.5249"/>